<dbReference type="InterPro" id="IPR051609">
    <property type="entry name" value="NmrA/Isoflavone_reductase-like"/>
</dbReference>
<dbReference type="GO" id="GO:0016491">
    <property type="term" value="F:oxidoreductase activity"/>
    <property type="evidence" value="ECO:0007669"/>
    <property type="project" value="UniProtKB-KW"/>
</dbReference>
<evidence type="ECO:0000256" key="3">
    <source>
        <dbReference type="ARBA" id="ARBA00023002"/>
    </source>
</evidence>
<evidence type="ECO:0000259" key="4">
    <source>
        <dbReference type="Pfam" id="PF13460"/>
    </source>
</evidence>
<keyword evidence="3" id="KW-0560">Oxidoreductase</keyword>
<evidence type="ECO:0000313" key="5">
    <source>
        <dbReference type="EMBL" id="KAK3204101.1"/>
    </source>
</evidence>
<dbReference type="PANTHER" id="PTHR47706:SF4">
    <property type="entry name" value="NMRA-LIKE DOMAIN-CONTAINING PROTEIN"/>
    <property type="match status" value="1"/>
</dbReference>
<gene>
    <name evidence="5" type="ORF">GRF29_106g1723886</name>
</gene>
<sequence length="186" mass="19888">MPPLTIAVAGGTGGIGRAIVNELVRQGKHKVFVLSRNSTPLTVDETSVPTLATSYNDIPSLTTLLTTHSITTVISALLLSSPSASSSQLNLITAASLSPTVHSFLPSEYGIHYTPSVLSFHPAATYWLDAAAALRSSGLRFTRVVFGWTLDHYGIPGVESTMKPFRHVLDFEGRRAIVPGEGREMV</sequence>
<comment type="similarity">
    <text evidence="1">Belongs to the NmrA-type oxidoreductase family. Isoflavone reductase subfamily.</text>
</comment>
<dbReference type="Gene3D" id="3.40.50.720">
    <property type="entry name" value="NAD(P)-binding Rossmann-like Domain"/>
    <property type="match status" value="1"/>
</dbReference>
<dbReference type="InterPro" id="IPR016040">
    <property type="entry name" value="NAD(P)-bd_dom"/>
</dbReference>
<keyword evidence="2" id="KW-0521">NADP</keyword>
<dbReference type="InterPro" id="IPR036291">
    <property type="entry name" value="NAD(P)-bd_dom_sf"/>
</dbReference>
<reference evidence="5 6" key="1">
    <citation type="submission" date="2021-02" db="EMBL/GenBank/DDBJ databases">
        <title>Genome assembly of Pseudopithomyces chartarum.</title>
        <authorList>
            <person name="Jauregui R."/>
            <person name="Singh J."/>
            <person name="Voisey C."/>
        </authorList>
    </citation>
    <scope>NUCLEOTIDE SEQUENCE [LARGE SCALE GENOMIC DNA]</scope>
    <source>
        <strain evidence="5 6">AGR01</strain>
    </source>
</reference>
<name>A0AAN6LVR7_9PLEO</name>
<dbReference type="EMBL" id="WVTA01000010">
    <property type="protein sequence ID" value="KAK3204101.1"/>
    <property type="molecule type" value="Genomic_DNA"/>
</dbReference>
<comment type="caution">
    <text evidence="5">The sequence shown here is derived from an EMBL/GenBank/DDBJ whole genome shotgun (WGS) entry which is preliminary data.</text>
</comment>
<feature type="domain" description="NAD(P)-binding" evidence="4">
    <location>
        <begin position="10"/>
        <end position="152"/>
    </location>
</feature>
<dbReference type="SUPFAM" id="SSF51735">
    <property type="entry name" value="NAD(P)-binding Rossmann-fold domains"/>
    <property type="match status" value="1"/>
</dbReference>
<evidence type="ECO:0000313" key="6">
    <source>
        <dbReference type="Proteomes" id="UP001280581"/>
    </source>
</evidence>
<accession>A0AAN6LVR7</accession>
<dbReference type="PANTHER" id="PTHR47706">
    <property type="entry name" value="NMRA-LIKE FAMILY PROTEIN"/>
    <property type="match status" value="1"/>
</dbReference>
<dbReference type="AlphaFoldDB" id="A0AAN6LVR7"/>
<dbReference type="Proteomes" id="UP001280581">
    <property type="component" value="Unassembled WGS sequence"/>
</dbReference>
<protein>
    <recommendedName>
        <fullName evidence="4">NAD(P)-binding domain-containing protein</fullName>
    </recommendedName>
</protein>
<evidence type="ECO:0000256" key="1">
    <source>
        <dbReference type="ARBA" id="ARBA00005725"/>
    </source>
</evidence>
<proteinExistence type="inferred from homology"/>
<dbReference type="Pfam" id="PF13460">
    <property type="entry name" value="NAD_binding_10"/>
    <property type="match status" value="1"/>
</dbReference>
<feature type="non-terminal residue" evidence="5">
    <location>
        <position position="186"/>
    </location>
</feature>
<organism evidence="5 6">
    <name type="scientific">Pseudopithomyces chartarum</name>
    <dbReference type="NCBI Taxonomy" id="1892770"/>
    <lineage>
        <taxon>Eukaryota</taxon>
        <taxon>Fungi</taxon>
        <taxon>Dikarya</taxon>
        <taxon>Ascomycota</taxon>
        <taxon>Pezizomycotina</taxon>
        <taxon>Dothideomycetes</taxon>
        <taxon>Pleosporomycetidae</taxon>
        <taxon>Pleosporales</taxon>
        <taxon>Massarineae</taxon>
        <taxon>Didymosphaeriaceae</taxon>
        <taxon>Pseudopithomyces</taxon>
    </lineage>
</organism>
<keyword evidence="6" id="KW-1185">Reference proteome</keyword>
<evidence type="ECO:0000256" key="2">
    <source>
        <dbReference type="ARBA" id="ARBA00022857"/>
    </source>
</evidence>